<evidence type="ECO:0000313" key="4">
    <source>
        <dbReference type="WBParaSite" id="Hba_10176"/>
    </source>
</evidence>
<reference evidence="4" key="1">
    <citation type="submission" date="2016-11" db="UniProtKB">
        <authorList>
            <consortium name="WormBaseParasite"/>
        </authorList>
    </citation>
    <scope>IDENTIFICATION</scope>
</reference>
<keyword evidence="3" id="KW-1185">Reference proteome</keyword>
<feature type="region of interest" description="Disordered" evidence="1">
    <location>
        <begin position="173"/>
        <end position="203"/>
    </location>
</feature>
<evidence type="ECO:0000256" key="2">
    <source>
        <dbReference type="SAM" id="SignalP"/>
    </source>
</evidence>
<proteinExistence type="predicted"/>
<accession>A0A1I7WY94</accession>
<feature type="compositionally biased region" description="Basic and acidic residues" evidence="1">
    <location>
        <begin position="190"/>
        <end position="203"/>
    </location>
</feature>
<dbReference type="AlphaFoldDB" id="A0A1I7WY94"/>
<name>A0A1I7WY94_HETBA</name>
<feature type="chain" id="PRO_5009310871" evidence="2">
    <location>
        <begin position="31"/>
        <end position="203"/>
    </location>
</feature>
<organism evidence="3 4">
    <name type="scientific">Heterorhabditis bacteriophora</name>
    <name type="common">Entomopathogenic nematode worm</name>
    <dbReference type="NCBI Taxonomy" id="37862"/>
    <lineage>
        <taxon>Eukaryota</taxon>
        <taxon>Metazoa</taxon>
        <taxon>Ecdysozoa</taxon>
        <taxon>Nematoda</taxon>
        <taxon>Chromadorea</taxon>
        <taxon>Rhabditida</taxon>
        <taxon>Rhabditina</taxon>
        <taxon>Rhabditomorpha</taxon>
        <taxon>Strongyloidea</taxon>
        <taxon>Heterorhabditidae</taxon>
        <taxon>Heterorhabditis</taxon>
    </lineage>
</organism>
<keyword evidence="2" id="KW-0732">Signal</keyword>
<dbReference type="Gene3D" id="2.20.28.200">
    <property type="match status" value="1"/>
</dbReference>
<dbReference type="WBParaSite" id="Hba_10176">
    <property type="protein sequence ID" value="Hba_10176"/>
    <property type="gene ID" value="Hba_10176"/>
</dbReference>
<feature type="signal peptide" evidence="2">
    <location>
        <begin position="1"/>
        <end position="30"/>
    </location>
</feature>
<sequence>MYTGSFAVMLRLSVVLPELIFEMSINYADALSPYENKGEVGMPEVCFDQSSLSIKLEIYQIFRRYYRDFPVGSVGLRLTGRVCEGTLSGRTCRGKLRDTTLDWEDSLPEPDYSIAQSFAREKNADIVIHGRVDDVMLRILTNLGISPSDIREFTDMIVPTSVHPIQELVKSKKTRKRISEQSLDNSPVKELLREENNEKVGKC</sequence>
<evidence type="ECO:0000313" key="3">
    <source>
        <dbReference type="Proteomes" id="UP000095283"/>
    </source>
</evidence>
<dbReference type="Proteomes" id="UP000095283">
    <property type="component" value="Unplaced"/>
</dbReference>
<evidence type="ECO:0000256" key="1">
    <source>
        <dbReference type="SAM" id="MobiDB-lite"/>
    </source>
</evidence>
<protein>
    <submittedName>
        <fullName evidence="4">IMS_C domain-containing protein</fullName>
    </submittedName>
</protein>